<dbReference type="EC" id="2.6.1.52" evidence="4"/>
<evidence type="ECO:0000256" key="10">
    <source>
        <dbReference type="ARBA" id="ARBA00047630"/>
    </source>
</evidence>
<comment type="catalytic activity">
    <reaction evidence="11">
        <text>O-phospho-L-serine + 2-oxoglutarate = 3-phosphooxypyruvate + L-glutamate</text>
        <dbReference type="Rhea" id="RHEA:14329"/>
        <dbReference type="ChEBI" id="CHEBI:16810"/>
        <dbReference type="ChEBI" id="CHEBI:18110"/>
        <dbReference type="ChEBI" id="CHEBI:29985"/>
        <dbReference type="ChEBI" id="CHEBI:57524"/>
        <dbReference type="EC" id="2.6.1.52"/>
    </reaction>
</comment>
<evidence type="ECO:0000256" key="9">
    <source>
        <dbReference type="ARBA" id="ARBA00023299"/>
    </source>
</evidence>
<dbReference type="GO" id="GO:0006564">
    <property type="term" value="P:L-serine biosynthetic process"/>
    <property type="evidence" value="ECO:0007669"/>
    <property type="project" value="UniProtKB-KW"/>
</dbReference>
<evidence type="ECO:0000256" key="3">
    <source>
        <dbReference type="ARBA" id="ARBA00006904"/>
    </source>
</evidence>
<evidence type="ECO:0000256" key="6">
    <source>
        <dbReference type="ARBA" id="ARBA00022605"/>
    </source>
</evidence>
<dbReference type="UniPathway" id="UPA00135">
    <property type="reaction ID" value="UER00197"/>
</dbReference>
<dbReference type="Proteomes" id="UP000813385">
    <property type="component" value="Unassembled WGS sequence"/>
</dbReference>
<dbReference type="GO" id="GO:0005737">
    <property type="term" value="C:cytoplasm"/>
    <property type="evidence" value="ECO:0007669"/>
    <property type="project" value="TreeGrafter"/>
</dbReference>
<dbReference type="GO" id="GO:0004648">
    <property type="term" value="F:O-phospho-L-serine:2-oxoglutarate aminotransferase activity"/>
    <property type="evidence" value="ECO:0007669"/>
    <property type="project" value="UniProtKB-EC"/>
</dbReference>
<dbReference type="AlphaFoldDB" id="A0A8K0TGI7"/>
<dbReference type="HAMAP" id="MF_00160">
    <property type="entry name" value="SerC_aminotrans_5"/>
    <property type="match status" value="1"/>
</dbReference>
<evidence type="ECO:0000313" key="14">
    <source>
        <dbReference type="Proteomes" id="UP000813385"/>
    </source>
</evidence>
<evidence type="ECO:0000256" key="8">
    <source>
        <dbReference type="ARBA" id="ARBA00022898"/>
    </source>
</evidence>
<comment type="catalytic activity">
    <reaction evidence="10">
        <text>4-(phosphooxy)-L-threonine + 2-oxoglutarate = (R)-3-hydroxy-2-oxo-4-phosphooxybutanoate + L-glutamate</text>
        <dbReference type="Rhea" id="RHEA:16573"/>
        <dbReference type="ChEBI" id="CHEBI:16810"/>
        <dbReference type="ChEBI" id="CHEBI:29985"/>
        <dbReference type="ChEBI" id="CHEBI:58452"/>
        <dbReference type="ChEBI" id="CHEBI:58538"/>
        <dbReference type="EC" id="2.6.1.52"/>
    </reaction>
</comment>
<sequence length="432" mass="46745">MPTRADITYFGAGPALLPTDVLEKAAQSLLDYQNTGLGIAEHSHRSELATKIIDEAKADLATFLDIPDDYEVLFMQGGGSGEFSASVYNLVGAWVTRQKQALLKQWGATDDKNDAALQDKLVAELRTLVDQKLKLDYIVTGGWSQKAHAEAIRLVGPEYVNLVADARKINDGKFGKIPDESTWNLSEKPAFVYYCDNETVDGVEFPAFPASLAPGPDGEGPIVIADMSSNILSRRIPVKNFSVLFFGAQKNLGCTGVTVVVIKKSLLPPNTPQPEPALLRKLGLPIGPIVLSYETIAKNNSLYNTLSIFDVYIAGQVLKKLLATYPDKVDGQQAIAQKKSAQIYGALEANPDIYRIIPDKSVRSHMNICFRVTKGGDVDAAEKAFLKEATAKGLTGLKGHRSVGGIRASNYNSITPEGAEKLAAFIQDFAKA</sequence>
<reference evidence="13" key="1">
    <citation type="journal article" date="2021" name="Nat. Commun.">
        <title>Genetic determinants of endophytism in the Arabidopsis root mycobiome.</title>
        <authorList>
            <person name="Mesny F."/>
            <person name="Miyauchi S."/>
            <person name="Thiergart T."/>
            <person name="Pickel B."/>
            <person name="Atanasova L."/>
            <person name="Karlsson M."/>
            <person name="Huettel B."/>
            <person name="Barry K.W."/>
            <person name="Haridas S."/>
            <person name="Chen C."/>
            <person name="Bauer D."/>
            <person name="Andreopoulos W."/>
            <person name="Pangilinan J."/>
            <person name="LaButti K."/>
            <person name="Riley R."/>
            <person name="Lipzen A."/>
            <person name="Clum A."/>
            <person name="Drula E."/>
            <person name="Henrissat B."/>
            <person name="Kohler A."/>
            <person name="Grigoriev I.V."/>
            <person name="Martin F.M."/>
            <person name="Hacquard S."/>
        </authorList>
    </citation>
    <scope>NUCLEOTIDE SEQUENCE</scope>
    <source>
        <strain evidence="13">MPI-CAGE-AT-0016</strain>
    </source>
</reference>
<evidence type="ECO:0000256" key="4">
    <source>
        <dbReference type="ARBA" id="ARBA00013030"/>
    </source>
</evidence>
<dbReference type="PANTHER" id="PTHR43247:SF1">
    <property type="entry name" value="PHOSPHOSERINE AMINOTRANSFERASE"/>
    <property type="match status" value="1"/>
</dbReference>
<keyword evidence="7" id="KW-0808">Transferase</keyword>
<comment type="similarity">
    <text evidence="3">Belongs to the class-V pyridoxal-phosphate-dependent aminotransferase family. SerC subfamily.</text>
</comment>
<evidence type="ECO:0000259" key="12">
    <source>
        <dbReference type="Pfam" id="PF00266"/>
    </source>
</evidence>
<dbReference type="GO" id="GO:0030170">
    <property type="term" value="F:pyridoxal phosphate binding"/>
    <property type="evidence" value="ECO:0007669"/>
    <property type="project" value="TreeGrafter"/>
</dbReference>
<keyword evidence="14" id="KW-1185">Reference proteome</keyword>
<dbReference type="Gene3D" id="3.90.1150.10">
    <property type="entry name" value="Aspartate Aminotransferase, domain 1"/>
    <property type="match status" value="1"/>
</dbReference>
<evidence type="ECO:0000256" key="7">
    <source>
        <dbReference type="ARBA" id="ARBA00022679"/>
    </source>
</evidence>
<evidence type="ECO:0000256" key="1">
    <source>
        <dbReference type="ARBA" id="ARBA00001933"/>
    </source>
</evidence>
<comment type="pathway">
    <text evidence="2">Amino-acid biosynthesis; L-serine biosynthesis; L-serine from 3-phospho-D-glycerate: step 2/3.</text>
</comment>
<name>A0A8K0TGI7_9PEZI</name>
<dbReference type="OrthoDB" id="1703350at2759"/>
<dbReference type="InterPro" id="IPR015421">
    <property type="entry name" value="PyrdxlP-dep_Trfase_major"/>
</dbReference>
<feature type="domain" description="Aminotransferase class V" evidence="12">
    <location>
        <begin position="9"/>
        <end position="105"/>
    </location>
</feature>
<keyword evidence="6" id="KW-0028">Amino-acid biosynthesis</keyword>
<dbReference type="InterPro" id="IPR022278">
    <property type="entry name" value="Pser_aminoTfrase"/>
</dbReference>
<dbReference type="SUPFAM" id="SSF53383">
    <property type="entry name" value="PLP-dependent transferases"/>
    <property type="match status" value="1"/>
</dbReference>
<dbReference type="InterPro" id="IPR015424">
    <property type="entry name" value="PyrdxlP-dep_Trfase"/>
</dbReference>
<evidence type="ECO:0000256" key="2">
    <source>
        <dbReference type="ARBA" id="ARBA00005099"/>
    </source>
</evidence>
<evidence type="ECO:0000313" key="13">
    <source>
        <dbReference type="EMBL" id="KAH7363007.1"/>
    </source>
</evidence>
<keyword evidence="9" id="KW-0718">Serine biosynthesis</keyword>
<gene>
    <name evidence="13" type="ORF">B0T11DRAFT_241974</name>
</gene>
<comment type="cofactor">
    <cofactor evidence="1">
        <name>pyridoxal 5'-phosphate</name>
        <dbReference type="ChEBI" id="CHEBI:597326"/>
    </cofactor>
</comment>
<dbReference type="InterPro" id="IPR015422">
    <property type="entry name" value="PyrdxlP-dep_Trfase_small"/>
</dbReference>
<keyword evidence="8" id="KW-0663">Pyridoxal phosphate</keyword>
<dbReference type="Pfam" id="PF00266">
    <property type="entry name" value="Aminotran_5"/>
    <property type="match status" value="2"/>
</dbReference>
<dbReference type="InterPro" id="IPR000192">
    <property type="entry name" value="Aminotrans_V_dom"/>
</dbReference>
<comment type="caution">
    <text evidence="13">The sequence shown here is derived from an EMBL/GenBank/DDBJ whole genome shotgun (WGS) entry which is preliminary data.</text>
</comment>
<feature type="domain" description="Aminotransferase class V" evidence="12">
    <location>
        <begin position="175"/>
        <end position="421"/>
    </location>
</feature>
<dbReference type="PANTHER" id="PTHR43247">
    <property type="entry name" value="PHOSPHOSERINE AMINOTRANSFERASE"/>
    <property type="match status" value="1"/>
</dbReference>
<evidence type="ECO:0000256" key="5">
    <source>
        <dbReference type="ARBA" id="ARBA00022576"/>
    </source>
</evidence>
<evidence type="ECO:0000256" key="11">
    <source>
        <dbReference type="ARBA" id="ARBA00049007"/>
    </source>
</evidence>
<dbReference type="EMBL" id="JAGPXD010000003">
    <property type="protein sequence ID" value="KAH7363007.1"/>
    <property type="molecule type" value="Genomic_DNA"/>
</dbReference>
<proteinExistence type="inferred from homology"/>
<keyword evidence="5 13" id="KW-0032">Aminotransferase</keyword>
<protein>
    <recommendedName>
        <fullName evidence="4">phosphoserine transaminase</fullName>
        <ecNumber evidence="4">2.6.1.52</ecNumber>
    </recommendedName>
</protein>
<accession>A0A8K0TGI7</accession>
<dbReference type="Gene3D" id="3.40.640.10">
    <property type="entry name" value="Type I PLP-dependent aspartate aminotransferase-like (Major domain)"/>
    <property type="match status" value="1"/>
</dbReference>
<organism evidence="13 14">
    <name type="scientific">Plectosphaerella cucumerina</name>
    <dbReference type="NCBI Taxonomy" id="40658"/>
    <lineage>
        <taxon>Eukaryota</taxon>
        <taxon>Fungi</taxon>
        <taxon>Dikarya</taxon>
        <taxon>Ascomycota</taxon>
        <taxon>Pezizomycotina</taxon>
        <taxon>Sordariomycetes</taxon>
        <taxon>Hypocreomycetidae</taxon>
        <taxon>Glomerellales</taxon>
        <taxon>Plectosphaerellaceae</taxon>
        <taxon>Plectosphaerella</taxon>
    </lineage>
</organism>
<dbReference type="FunFam" id="3.90.1150.10:FF:000006">
    <property type="entry name" value="Phosphoserine aminotransferase"/>
    <property type="match status" value="1"/>
</dbReference>